<gene>
    <name evidence="1" type="ORF">M7I_3967</name>
</gene>
<name>H0EMW8_GLAL7</name>
<sequence>MSVGYPAHGPAISNISQSFCFQISLLSSSSTARTRPIQSFPSRSLLVPSVL</sequence>
<dbReference type="Proteomes" id="UP000005446">
    <property type="component" value="Unassembled WGS sequence"/>
</dbReference>
<keyword evidence="2" id="KW-1185">Reference proteome</keyword>
<proteinExistence type="predicted"/>
<accession>H0EMW8</accession>
<comment type="caution">
    <text evidence="1">The sequence shown here is derived from an EMBL/GenBank/DDBJ whole genome shotgun (WGS) entry which is preliminary data.</text>
</comment>
<organism evidence="1 2">
    <name type="scientific">Glarea lozoyensis (strain ATCC 74030 / MF5533)</name>
    <dbReference type="NCBI Taxonomy" id="1104152"/>
    <lineage>
        <taxon>Eukaryota</taxon>
        <taxon>Fungi</taxon>
        <taxon>Dikarya</taxon>
        <taxon>Ascomycota</taxon>
        <taxon>Pezizomycotina</taxon>
        <taxon>Leotiomycetes</taxon>
        <taxon>Helotiales</taxon>
        <taxon>Helotiaceae</taxon>
        <taxon>Glarea</taxon>
    </lineage>
</organism>
<dbReference type="AlphaFoldDB" id="H0EMW8"/>
<dbReference type="HOGENOM" id="CLU_3106532_0_0_1"/>
<evidence type="ECO:0000313" key="2">
    <source>
        <dbReference type="Proteomes" id="UP000005446"/>
    </source>
</evidence>
<dbReference type="EMBL" id="AGUE01000094">
    <property type="protein sequence ID" value="EHL00197.1"/>
    <property type="molecule type" value="Genomic_DNA"/>
</dbReference>
<reference evidence="1 2" key="1">
    <citation type="journal article" date="2012" name="Eukaryot. Cell">
        <title>Genome sequence of the fungus Glarea lozoyensis: the first genome sequence of a species from the Helotiaceae family.</title>
        <authorList>
            <person name="Youssar L."/>
            <person name="Gruening B.A."/>
            <person name="Erxleben A."/>
            <person name="Guenther S."/>
            <person name="Huettel W."/>
        </authorList>
    </citation>
    <scope>NUCLEOTIDE SEQUENCE [LARGE SCALE GENOMIC DNA]</scope>
    <source>
        <strain evidence="2">ATCC 74030 / MF5533</strain>
    </source>
</reference>
<dbReference type="InParanoid" id="H0EMW8"/>
<evidence type="ECO:0000313" key="1">
    <source>
        <dbReference type="EMBL" id="EHL00197.1"/>
    </source>
</evidence>
<protein>
    <submittedName>
        <fullName evidence="1">Uncharacterized protein</fullName>
    </submittedName>
</protein>